<feature type="domain" description="Acyl-ACP thioesterase N-terminal hotdog" evidence="8">
    <location>
        <begin position="5"/>
        <end position="123"/>
    </location>
</feature>
<evidence type="ECO:0000256" key="1">
    <source>
        <dbReference type="ARBA" id="ARBA00006500"/>
    </source>
</evidence>
<dbReference type="AlphaFoldDB" id="A0A841R9D2"/>
<dbReference type="InterPro" id="IPR049427">
    <property type="entry name" value="Acyl-ACP_TE_C"/>
</dbReference>
<protein>
    <submittedName>
        <fullName evidence="10">Acyl-ACP thioesterase</fullName>
    </submittedName>
</protein>
<dbReference type="InterPro" id="IPR029069">
    <property type="entry name" value="HotDog_dom_sf"/>
</dbReference>
<dbReference type="GO" id="GO:0000036">
    <property type="term" value="F:acyl carrier activity"/>
    <property type="evidence" value="ECO:0007669"/>
    <property type="project" value="TreeGrafter"/>
</dbReference>
<keyword evidence="3" id="KW-0378">Hydrolase</keyword>
<keyword evidence="4" id="KW-0276">Fatty acid metabolism</keyword>
<keyword evidence="7" id="KW-0275">Fatty acid biosynthesis</keyword>
<dbReference type="EMBL" id="JACHGJ010000003">
    <property type="protein sequence ID" value="MBB6480386.1"/>
    <property type="molecule type" value="Genomic_DNA"/>
</dbReference>
<comment type="similarity">
    <text evidence="1">Belongs to the acyl-ACP thioesterase family.</text>
</comment>
<comment type="caution">
    <text evidence="10">The sequence shown here is derived from an EMBL/GenBank/DDBJ whole genome shotgun (WGS) entry which is preliminary data.</text>
</comment>
<reference evidence="10 11" key="1">
    <citation type="submission" date="2020-08" db="EMBL/GenBank/DDBJ databases">
        <title>Genomic Encyclopedia of Type Strains, Phase IV (KMG-IV): sequencing the most valuable type-strain genomes for metagenomic binning, comparative biology and taxonomic classification.</title>
        <authorList>
            <person name="Goeker M."/>
        </authorList>
    </citation>
    <scope>NUCLEOTIDE SEQUENCE [LARGE SCALE GENOMIC DNA]</scope>
    <source>
        <strain evidence="10 11">DSM 2461</strain>
    </source>
</reference>
<evidence type="ECO:0000313" key="11">
    <source>
        <dbReference type="Proteomes" id="UP000587760"/>
    </source>
</evidence>
<evidence type="ECO:0000256" key="2">
    <source>
        <dbReference type="ARBA" id="ARBA00022516"/>
    </source>
</evidence>
<feature type="domain" description="Acyl-ACP thioesterase-like C-terminal" evidence="9">
    <location>
        <begin position="154"/>
        <end position="247"/>
    </location>
</feature>
<evidence type="ECO:0000256" key="7">
    <source>
        <dbReference type="ARBA" id="ARBA00023160"/>
    </source>
</evidence>
<dbReference type="InterPro" id="IPR002864">
    <property type="entry name" value="Acyl-ACP_thioesterase_NHD"/>
</dbReference>
<keyword evidence="6" id="KW-0443">Lipid metabolism</keyword>
<keyword evidence="11" id="KW-1185">Reference proteome</keyword>
<dbReference type="SUPFAM" id="SSF54637">
    <property type="entry name" value="Thioesterase/thiol ester dehydrase-isomerase"/>
    <property type="match status" value="2"/>
</dbReference>
<evidence type="ECO:0000259" key="9">
    <source>
        <dbReference type="Pfam" id="PF20791"/>
    </source>
</evidence>
<gene>
    <name evidence="10" type="ORF">HNR50_002049</name>
</gene>
<dbReference type="Pfam" id="PF20791">
    <property type="entry name" value="Acyl-ACP_TE_C"/>
    <property type="match status" value="1"/>
</dbReference>
<organism evidence="10 11">
    <name type="scientific">Spirochaeta isovalerica</name>
    <dbReference type="NCBI Taxonomy" id="150"/>
    <lineage>
        <taxon>Bacteria</taxon>
        <taxon>Pseudomonadati</taxon>
        <taxon>Spirochaetota</taxon>
        <taxon>Spirochaetia</taxon>
        <taxon>Spirochaetales</taxon>
        <taxon>Spirochaetaceae</taxon>
        <taxon>Spirochaeta</taxon>
    </lineage>
</organism>
<dbReference type="Gene3D" id="3.10.129.10">
    <property type="entry name" value="Hotdog Thioesterase"/>
    <property type="match status" value="2"/>
</dbReference>
<proteinExistence type="inferred from homology"/>
<dbReference type="CDD" id="cd00586">
    <property type="entry name" value="4HBT"/>
    <property type="match status" value="1"/>
</dbReference>
<accession>A0A841R9D2</accession>
<dbReference type="Pfam" id="PF01643">
    <property type="entry name" value="Acyl-ACP_TE"/>
    <property type="match status" value="1"/>
</dbReference>
<name>A0A841R9D2_9SPIO</name>
<keyword evidence="5" id="KW-0809">Transit peptide</keyword>
<evidence type="ECO:0000256" key="4">
    <source>
        <dbReference type="ARBA" id="ARBA00022832"/>
    </source>
</evidence>
<sequence length="247" mass="28659">MNLKIQSERRVESFDADLHNKLKISSIFNYMQDIAAKHADELGVGYHVLQEKKIFWVLSWAKVEIEGPLPSYGESLTIETWAKGKHRLFYMRDFLLRNNAGEIIIRGTSAWLLLDAETKRLTDLNRMGLDLPAFPDEHALEEYPGKFDFHGGEAQISKRKVLYSDIDINKHVNNSRYIEFILDCYNYREHETGQVKALTISYKGETHFMDELEISRAPLPDAKNSDIVNAMRESDGKEIFNCLIEWK</sequence>
<evidence type="ECO:0000256" key="3">
    <source>
        <dbReference type="ARBA" id="ARBA00022801"/>
    </source>
</evidence>
<evidence type="ECO:0000259" key="8">
    <source>
        <dbReference type="Pfam" id="PF01643"/>
    </source>
</evidence>
<dbReference type="RefSeq" id="WP_184746572.1">
    <property type="nucleotide sequence ID" value="NZ_JACHGJ010000003.1"/>
</dbReference>
<evidence type="ECO:0000313" key="10">
    <source>
        <dbReference type="EMBL" id="MBB6480386.1"/>
    </source>
</evidence>
<dbReference type="InterPro" id="IPR045023">
    <property type="entry name" value="FATA/B"/>
</dbReference>
<evidence type="ECO:0000256" key="5">
    <source>
        <dbReference type="ARBA" id="ARBA00022946"/>
    </source>
</evidence>
<dbReference type="GO" id="GO:0016297">
    <property type="term" value="F:fatty acyl-[ACP] hydrolase activity"/>
    <property type="evidence" value="ECO:0007669"/>
    <property type="project" value="InterPro"/>
</dbReference>
<dbReference type="PANTHER" id="PTHR31727:SF6">
    <property type="entry name" value="OLEOYL-ACYL CARRIER PROTEIN THIOESTERASE 1, CHLOROPLASTIC"/>
    <property type="match status" value="1"/>
</dbReference>
<dbReference type="PANTHER" id="PTHR31727">
    <property type="entry name" value="OLEOYL-ACYL CARRIER PROTEIN THIOESTERASE 1, CHLOROPLASTIC"/>
    <property type="match status" value="1"/>
</dbReference>
<dbReference type="Proteomes" id="UP000587760">
    <property type="component" value="Unassembled WGS sequence"/>
</dbReference>
<keyword evidence="2" id="KW-0444">Lipid biosynthesis</keyword>
<evidence type="ECO:0000256" key="6">
    <source>
        <dbReference type="ARBA" id="ARBA00023098"/>
    </source>
</evidence>